<accession>A0A5C6E8J3</accession>
<evidence type="ECO:0000313" key="2">
    <source>
        <dbReference type="EMBL" id="TWU43539.1"/>
    </source>
</evidence>
<dbReference type="Proteomes" id="UP000315471">
    <property type="component" value="Unassembled WGS sequence"/>
</dbReference>
<keyword evidence="3" id="KW-1185">Reference proteome</keyword>
<comment type="caution">
    <text evidence="2">The sequence shown here is derived from an EMBL/GenBank/DDBJ whole genome shotgun (WGS) entry which is preliminary data.</text>
</comment>
<organism evidence="2 3">
    <name type="scientific">Novipirellula aureliae</name>
    <dbReference type="NCBI Taxonomy" id="2527966"/>
    <lineage>
        <taxon>Bacteria</taxon>
        <taxon>Pseudomonadati</taxon>
        <taxon>Planctomycetota</taxon>
        <taxon>Planctomycetia</taxon>
        <taxon>Pirellulales</taxon>
        <taxon>Pirellulaceae</taxon>
        <taxon>Novipirellula</taxon>
    </lineage>
</organism>
<evidence type="ECO:0000313" key="3">
    <source>
        <dbReference type="Proteomes" id="UP000315471"/>
    </source>
</evidence>
<proteinExistence type="predicted"/>
<name>A0A5C6E8J3_9BACT</name>
<feature type="compositionally biased region" description="Basic and acidic residues" evidence="1">
    <location>
        <begin position="1"/>
        <end position="10"/>
    </location>
</feature>
<sequence length="96" mass="10505">MKVARPDLRGGRGSIRQGSNLVTPQAGNRWQAVNTKCNLNQSDPDLLARSRARRLAVIEAFTLADAVIAGVLARSDNVLVLRRQPVIVLLLESGYR</sequence>
<gene>
    <name evidence="2" type="ORF">Q31b_25800</name>
</gene>
<dbReference type="AlphaFoldDB" id="A0A5C6E8J3"/>
<dbReference type="EMBL" id="SJPY01000003">
    <property type="protein sequence ID" value="TWU43539.1"/>
    <property type="molecule type" value="Genomic_DNA"/>
</dbReference>
<feature type="region of interest" description="Disordered" evidence="1">
    <location>
        <begin position="1"/>
        <end position="21"/>
    </location>
</feature>
<protein>
    <submittedName>
        <fullName evidence="2">Uncharacterized protein</fullName>
    </submittedName>
</protein>
<reference evidence="2 3" key="1">
    <citation type="submission" date="2019-02" db="EMBL/GenBank/DDBJ databases">
        <title>Deep-cultivation of Planctomycetes and their phenomic and genomic characterization uncovers novel biology.</title>
        <authorList>
            <person name="Wiegand S."/>
            <person name="Jogler M."/>
            <person name="Boedeker C."/>
            <person name="Pinto D."/>
            <person name="Vollmers J."/>
            <person name="Rivas-Marin E."/>
            <person name="Kohn T."/>
            <person name="Peeters S.H."/>
            <person name="Heuer A."/>
            <person name="Rast P."/>
            <person name="Oberbeckmann S."/>
            <person name="Bunk B."/>
            <person name="Jeske O."/>
            <person name="Meyerdierks A."/>
            <person name="Storesund J.E."/>
            <person name="Kallscheuer N."/>
            <person name="Luecker S."/>
            <person name="Lage O.M."/>
            <person name="Pohl T."/>
            <person name="Merkel B.J."/>
            <person name="Hornburger P."/>
            <person name="Mueller R.-W."/>
            <person name="Bruemmer F."/>
            <person name="Labrenz M."/>
            <person name="Spormann A.M."/>
            <person name="Op Den Camp H."/>
            <person name="Overmann J."/>
            <person name="Amann R."/>
            <person name="Jetten M.S.M."/>
            <person name="Mascher T."/>
            <person name="Medema M.H."/>
            <person name="Devos D.P."/>
            <person name="Kaster A.-K."/>
            <person name="Ovreas L."/>
            <person name="Rohde M."/>
            <person name="Galperin M.Y."/>
            <person name="Jogler C."/>
        </authorList>
    </citation>
    <scope>NUCLEOTIDE SEQUENCE [LARGE SCALE GENOMIC DNA]</scope>
    <source>
        <strain evidence="2 3">Q31b</strain>
    </source>
</reference>
<evidence type="ECO:0000256" key="1">
    <source>
        <dbReference type="SAM" id="MobiDB-lite"/>
    </source>
</evidence>